<keyword evidence="1" id="KW-0808">Transferase</keyword>
<dbReference type="Pfam" id="PF00069">
    <property type="entry name" value="Pkinase"/>
    <property type="match status" value="1"/>
</dbReference>
<evidence type="ECO:0000256" key="3">
    <source>
        <dbReference type="ARBA" id="ARBA00022777"/>
    </source>
</evidence>
<evidence type="ECO:0000313" key="6">
    <source>
        <dbReference type="EMBL" id="MBW8482386.1"/>
    </source>
</evidence>
<evidence type="ECO:0000259" key="5">
    <source>
        <dbReference type="PROSITE" id="PS50011"/>
    </source>
</evidence>
<dbReference type="Proteomes" id="UP000774570">
    <property type="component" value="Unassembled WGS sequence"/>
</dbReference>
<dbReference type="GO" id="GO:0004674">
    <property type="term" value="F:protein serine/threonine kinase activity"/>
    <property type="evidence" value="ECO:0007669"/>
    <property type="project" value="UniProtKB-KW"/>
</dbReference>
<gene>
    <name evidence="6" type="ORF">K1Y72_08435</name>
</gene>
<keyword evidence="4" id="KW-0067">ATP-binding</keyword>
<dbReference type="CDD" id="cd14014">
    <property type="entry name" value="STKc_PknB_like"/>
    <property type="match status" value="1"/>
</dbReference>
<evidence type="ECO:0000313" key="7">
    <source>
        <dbReference type="Proteomes" id="UP000774570"/>
    </source>
</evidence>
<proteinExistence type="predicted"/>
<reference evidence="6 7" key="1">
    <citation type="submission" date="2021-07" db="EMBL/GenBank/DDBJ databases">
        <title>Actinomadura sp. PM05-2 isolated from lichen.</title>
        <authorList>
            <person name="Somphong A."/>
            <person name="Phongsopitanun W."/>
            <person name="Tanasupawat S."/>
            <person name="Peongsungnone V."/>
        </authorList>
    </citation>
    <scope>NUCLEOTIDE SEQUENCE [LARGE SCALE GENOMIC DNA]</scope>
    <source>
        <strain evidence="6 7">PM05-2</strain>
    </source>
</reference>
<dbReference type="PANTHER" id="PTHR43289">
    <property type="entry name" value="MITOGEN-ACTIVATED PROTEIN KINASE KINASE KINASE 20-RELATED"/>
    <property type="match status" value="1"/>
</dbReference>
<feature type="domain" description="Protein kinase" evidence="5">
    <location>
        <begin position="17"/>
        <end position="269"/>
    </location>
</feature>
<organism evidence="6 7">
    <name type="scientific">Actinomadura parmotrematis</name>
    <dbReference type="NCBI Taxonomy" id="2864039"/>
    <lineage>
        <taxon>Bacteria</taxon>
        <taxon>Bacillati</taxon>
        <taxon>Actinomycetota</taxon>
        <taxon>Actinomycetes</taxon>
        <taxon>Streptosporangiales</taxon>
        <taxon>Thermomonosporaceae</taxon>
        <taxon>Actinomadura</taxon>
    </lineage>
</organism>
<name>A0ABS7FPV0_9ACTN</name>
<dbReference type="SMART" id="SM00220">
    <property type="entry name" value="S_TKc"/>
    <property type="match status" value="1"/>
</dbReference>
<dbReference type="SUPFAM" id="SSF56112">
    <property type="entry name" value="Protein kinase-like (PK-like)"/>
    <property type="match status" value="1"/>
</dbReference>
<dbReference type="PROSITE" id="PS50011">
    <property type="entry name" value="PROTEIN_KINASE_DOM"/>
    <property type="match status" value="1"/>
</dbReference>
<sequence length="462" mass="47559">MPLSPLRPGDPGEIGGYVLSGRLGAGGQGTVFLGHAADGAPVAVKLLHARFDGDGRARARFAREIGAARRVASARTARVLAADAGGPHPYLVAEYIDGPSLAEAVRVRGPLAGGDLAALAAGAAAALAAIHGAGVAHRDLKPSNVLLADGGPRVVDFGIARAADAATASTSLIMGTPAYMAPEQVGGAEVGPPADVFAWGATVAYAATGRPPFGCDTVPAVFHRITTAEPDLGGLDGPLRAVVAAALAKDPAARPSAGDLVRMLRDGTAPPPAAPRALRWRFAYVPPSARVKAGAWTAAAAAFAVAALAVLVAAPGLAKLGALLLVPPLGMAYPQIVRPRLRTGAAGLAADASGLTFYLDDATVRWAWAEIERLDVHRVRRPPAPGRERGGHWAVYAERALGAGDLHRLPRRFGHPSDRRDGDLLFPLGPARAPHVEAALRLLEERTGRALPRPHGERARFP</sequence>
<dbReference type="Gene3D" id="3.30.200.20">
    <property type="entry name" value="Phosphorylase Kinase, domain 1"/>
    <property type="match status" value="1"/>
</dbReference>
<accession>A0ABS7FPV0</accession>
<keyword evidence="7" id="KW-1185">Reference proteome</keyword>
<dbReference type="InterPro" id="IPR011009">
    <property type="entry name" value="Kinase-like_dom_sf"/>
</dbReference>
<keyword evidence="3 6" id="KW-0418">Kinase</keyword>
<dbReference type="PROSITE" id="PS00108">
    <property type="entry name" value="PROTEIN_KINASE_ST"/>
    <property type="match status" value="1"/>
</dbReference>
<evidence type="ECO:0000256" key="2">
    <source>
        <dbReference type="ARBA" id="ARBA00022741"/>
    </source>
</evidence>
<dbReference type="InterPro" id="IPR008271">
    <property type="entry name" value="Ser/Thr_kinase_AS"/>
</dbReference>
<evidence type="ECO:0000256" key="4">
    <source>
        <dbReference type="ARBA" id="ARBA00022840"/>
    </source>
</evidence>
<keyword evidence="2" id="KW-0547">Nucleotide-binding</keyword>
<dbReference type="Gene3D" id="1.10.510.10">
    <property type="entry name" value="Transferase(Phosphotransferase) domain 1"/>
    <property type="match status" value="1"/>
</dbReference>
<dbReference type="InterPro" id="IPR000719">
    <property type="entry name" value="Prot_kinase_dom"/>
</dbReference>
<evidence type="ECO:0000256" key="1">
    <source>
        <dbReference type="ARBA" id="ARBA00022679"/>
    </source>
</evidence>
<keyword evidence="6" id="KW-0723">Serine/threonine-protein kinase</keyword>
<dbReference type="EMBL" id="JAIBOA010000004">
    <property type="protein sequence ID" value="MBW8482386.1"/>
    <property type="molecule type" value="Genomic_DNA"/>
</dbReference>
<dbReference type="PANTHER" id="PTHR43289:SF34">
    <property type="entry name" value="SERINE_THREONINE-PROTEIN KINASE YBDM-RELATED"/>
    <property type="match status" value="1"/>
</dbReference>
<dbReference type="RefSeq" id="WP_220164873.1">
    <property type="nucleotide sequence ID" value="NZ_JAIBOA010000004.1"/>
</dbReference>
<protein>
    <submittedName>
        <fullName evidence="6">Serine/threonine protein kinase</fullName>
    </submittedName>
</protein>
<comment type="caution">
    <text evidence="6">The sequence shown here is derived from an EMBL/GenBank/DDBJ whole genome shotgun (WGS) entry which is preliminary data.</text>
</comment>